<reference evidence="2 3" key="1">
    <citation type="submission" date="2019-03" db="EMBL/GenBank/DDBJ databases">
        <title>Genomic Encyclopedia of Type Strains, Phase IV (KMG-IV): sequencing the most valuable type-strain genomes for metagenomic binning, comparative biology and taxonomic classification.</title>
        <authorList>
            <person name="Goeker M."/>
        </authorList>
    </citation>
    <scope>NUCLEOTIDE SEQUENCE [LARGE SCALE GENOMIC DNA]</scope>
    <source>
        <strain evidence="2 3">DSM 16326</strain>
    </source>
</reference>
<dbReference type="PRINTS" id="PR00420">
    <property type="entry name" value="RNGMNOXGNASE"/>
</dbReference>
<dbReference type="GO" id="GO:0071949">
    <property type="term" value="F:FAD binding"/>
    <property type="evidence" value="ECO:0007669"/>
    <property type="project" value="InterPro"/>
</dbReference>
<dbReference type="InterPro" id="IPR002938">
    <property type="entry name" value="FAD-bd"/>
</dbReference>
<protein>
    <submittedName>
        <fullName evidence="2">Flavin-dependent dehydrogenase</fullName>
    </submittedName>
</protein>
<dbReference type="AlphaFoldDB" id="A0A4R8IZQ5"/>
<feature type="domain" description="FAD-binding" evidence="1">
    <location>
        <begin position="18"/>
        <end position="363"/>
    </location>
</feature>
<organism evidence="2 3">
    <name type="scientific">Thiohalophilus thiocyanatoxydans</name>
    <dbReference type="NCBI Taxonomy" id="381308"/>
    <lineage>
        <taxon>Bacteria</taxon>
        <taxon>Pseudomonadati</taxon>
        <taxon>Pseudomonadota</taxon>
        <taxon>Gammaproteobacteria</taxon>
        <taxon>Thiohalomonadales</taxon>
        <taxon>Thiohalophilaceae</taxon>
        <taxon>Thiohalophilus</taxon>
    </lineage>
</organism>
<comment type="caution">
    <text evidence="2">The sequence shown here is derived from an EMBL/GenBank/DDBJ whole genome shotgun (WGS) entry which is preliminary data.</text>
</comment>
<keyword evidence="3" id="KW-1185">Reference proteome</keyword>
<evidence type="ECO:0000313" key="2">
    <source>
        <dbReference type="EMBL" id="TDY02953.1"/>
    </source>
</evidence>
<proteinExistence type="predicted"/>
<accession>A0A4R8IZQ5</accession>
<sequence>MHDTTDQTINTLGPKPHRCQVLIIGGGPAGSTVAARLAQKGRDVVLLEKDHHPRFHIGESLLPMNLPLFRALGIDKQVQQIGVMKYGAEFNVPEAPDNPRTYYFERALNTDTPPHAYEVRRSEFDHLLLKNCARLGARVQEGMKVTQVELNQDQTRRITAQDDAGQQHYYETDFVIDASGRDTFLSRRLGLKQRNPAHNSAAIFGHFEGVSRRPGRDAGNISIYWFAHGWFWMIPLRDGTMSVGAVCFPEYLKQRQCPPEEFLWQTLALCPPALARMQGARCVSEVNATGNFSYISDTAHGPGYLLVGDAFTFVDPVFSSGVYIAMSSAFRAADAIDRCLQQPHKAERILKAYERDVRRAVKRFSWMIYRFNSPAMRHLFMAPRNTLKMEQAVISLLAGDVYRTTRVHWALMVFKGIYHLSFITNLPRALRFYIRRRRNARLKFAGGTTPQDEE</sequence>
<dbReference type="Pfam" id="PF01494">
    <property type="entry name" value="FAD_binding_3"/>
    <property type="match status" value="1"/>
</dbReference>
<gene>
    <name evidence="2" type="ORF">EDC23_1337</name>
</gene>
<name>A0A4R8IZQ5_9GAMM</name>
<dbReference type="InterPro" id="IPR050816">
    <property type="entry name" value="Flavin-dep_Halogenase_NPB"/>
</dbReference>
<dbReference type="SUPFAM" id="SSF51905">
    <property type="entry name" value="FAD/NAD(P)-binding domain"/>
    <property type="match status" value="1"/>
</dbReference>
<dbReference type="Proteomes" id="UP000294914">
    <property type="component" value="Unassembled WGS sequence"/>
</dbReference>
<dbReference type="EMBL" id="SOQX01000002">
    <property type="protein sequence ID" value="TDY02953.1"/>
    <property type="molecule type" value="Genomic_DNA"/>
</dbReference>
<dbReference type="InterPro" id="IPR036188">
    <property type="entry name" value="FAD/NAD-bd_sf"/>
</dbReference>
<evidence type="ECO:0000313" key="3">
    <source>
        <dbReference type="Proteomes" id="UP000294914"/>
    </source>
</evidence>
<evidence type="ECO:0000259" key="1">
    <source>
        <dbReference type="Pfam" id="PF01494"/>
    </source>
</evidence>
<dbReference type="PANTHER" id="PTHR43747">
    <property type="entry name" value="FAD-BINDING PROTEIN"/>
    <property type="match status" value="1"/>
</dbReference>
<dbReference type="PANTHER" id="PTHR43747:SF1">
    <property type="entry name" value="SLR1998 PROTEIN"/>
    <property type="match status" value="1"/>
</dbReference>
<dbReference type="Gene3D" id="3.50.50.60">
    <property type="entry name" value="FAD/NAD(P)-binding domain"/>
    <property type="match status" value="1"/>
</dbReference>